<organism evidence="2 3">
    <name type="scientific">Alkalibacillus flavidus</name>
    <dbReference type="NCBI Taxonomy" id="546021"/>
    <lineage>
        <taxon>Bacteria</taxon>
        <taxon>Bacillati</taxon>
        <taxon>Bacillota</taxon>
        <taxon>Bacilli</taxon>
        <taxon>Bacillales</taxon>
        <taxon>Bacillaceae</taxon>
        <taxon>Alkalibacillus</taxon>
    </lineage>
</organism>
<evidence type="ECO:0000313" key="2">
    <source>
        <dbReference type="EMBL" id="MET3682830.1"/>
    </source>
</evidence>
<sequence>MEDKKKEYVERHEDPSRTGATAIKSITAIIITLLILGFFVYFVFPMFGGGQGGGGSSQGFDIEMNVSHAEDSHVDQYVA</sequence>
<gene>
    <name evidence="2" type="ORF">ABID56_000920</name>
</gene>
<proteinExistence type="predicted"/>
<comment type="caution">
    <text evidence="2">The sequence shown here is derived from an EMBL/GenBank/DDBJ whole genome shotgun (WGS) entry which is preliminary data.</text>
</comment>
<keyword evidence="3" id="KW-1185">Reference proteome</keyword>
<reference evidence="2 3" key="1">
    <citation type="submission" date="2024-06" db="EMBL/GenBank/DDBJ databases">
        <title>Genomic Encyclopedia of Type Strains, Phase IV (KMG-IV): sequencing the most valuable type-strain genomes for metagenomic binning, comparative biology and taxonomic classification.</title>
        <authorList>
            <person name="Goeker M."/>
        </authorList>
    </citation>
    <scope>NUCLEOTIDE SEQUENCE [LARGE SCALE GENOMIC DNA]</scope>
    <source>
        <strain evidence="2 3">DSM 23520</strain>
    </source>
</reference>
<evidence type="ECO:0000313" key="3">
    <source>
        <dbReference type="Proteomes" id="UP001549167"/>
    </source>
</evidence>
<dbReference type="GO" id="GO:0008233">
    <property type="term" value="F:peptidase activity"/>
    <property type="evidence" value="ECO:0007669"/>
    <property type="project" value="UniProtKB-KW"/>
</dbReference>
<dbReference type="GO" id="GO:0006508">
    <property type="term" value="P:proteolysis"/>
    <property type="evidence" value="ECO:0007669"/>
    <property type="project" value="UniProtKB-KW"/>
</dbReference>
<keyword evidence="1" id="KW-0812">Transmembrane</keyword>
<keyword evidence="2" id="KW-0645">Protease</keyword>
<dbReference type="RefSeq" id="WP_354219433.1">
    <property type="nucleotide sequence ID" value="NZ_JBEPMX010000003.1"/>
</dbReference>
<evidence type="ECO:0000256" key="1">
    <source>
        <dbReference type="SAM" id="Phobius"/>
    </source>
</evidence>
<keyword evidence="1" id="KW-1133">Transmembrane helix</keyword>
<keyword evidence="2" id="KW-0378">Hydrolase</keyword>
<keyword evidence="1" id="KW-0472">Membrane</keyword>
<protein>
    <submittedName>
        <fullName evidence="2">ATP-dependent Zn protease</fullName>
    </submittedName>
</protein>
<dbReference type="EMBL" id="JBEPMX010000003">
    <property type="protein sequence ID" value="MET3682830.1"/>
    <property type="molecule type" value="Genomic_DNA"/>
</dbReference>
<dbReference type="Proteomes" id="UP001549167">
    <property type="component" value="Unassembled WGS sequence"/>
</dbReference>
<feature type="transmembrane region" description="Helical" evidence="1">
    <location>
        <begin position="21"/>
        <end position="44"/>
    </location>
</feature>
<accession>A0ABV2KVU8</accession>
<name>A0ABV2KVU8_9BACI</name>